<dbReference type="HOGENOM" id="CLU_062658_5_2_11"/>
<keyword evidence="5" id="KW-1185">Reference proteome</keyword>
<dbReference type="GO" id="GO:0016787">
    <property type="term" value="F:hydrolase activity"/>
    <property type="evidence" value="ECO:0007669"/>
    <property type="project" value="UniProtKB-KW"/>
</dbReference>
<organism evidence="4 5">
    <name type="scientific">Actinosynnema mirum (strain ATCC 29888 / DSM 43827 / JCM 3225 / NBRC 14064 / NCIMB 13271 / NRRL B-12336 / IMRU 3971 / 101)</name>
    <dbReference type="NCBI Taxonomy" id="446462"/>
    <lineage>
        <taxon>Bacteria</taxon>
        <taxon>Bacillati</taxon>
        <taxon>Actinomycetota</taxon>
        <taxon>Actinomycetes</taxon>
        <taxon>Pseudonocardiales</taxon>
        <taxon>Pseudonocardiaceae</taxon>
        <taxon>Actinosynnema</taxon>
    </lineage>
</organism>
<dbReference type="AlphaFoldDB" id="C6WBP0"/>
<dbReference type="InterPro" id="IPR015797">
    <property type="entry name" value="NUDIX_hydrolase-like_dom_sf"/>
</dbReference>
<accession>C6WBP0</accession>
<evidence type="ECO:0000313" key="5">
    <source>
        <dbReference type="Proteomes" id="UP000002213"/>
    </source>
</evidence>
<comment type="cofactor">
    <cofactor evidence="1">
        <name>Mg(2+)</name>
        <dbReference type="ChEBI" id="CHEBI:18420"/>
    </cofactor>
</comment>
<dbReference type="Proteomes" id="UP000002213">
    <property type="component" value="Chromosome"/>
</dbReference>
<sequence>MVGMVAEFADGAGALVVWQRLTTEVVRRGEAFDVVEDVVLRPDGEREVKAHVVVRPSVAVLALDERDRVLLTRQWAYPHRCTQWRLPGGPVAPADAGPEEAARRELLGRTGVEADGWERVGVVHGADSVTDHAEHLYLATGLRERAEGGGAVWRPAFEHALELVDRGAIPHAGSAHALLAVALRRTRQRGLEVV</sequence>
<dbReference type="SUPFAM" id="SSF55811">
    <property type="entry name" value="Nudix"/>
    <property type="match status" value="1"/>
</dbReference>
<keyword evidence="2 4" id="KW-0378">Hydrolase</keyword>
<dbReference type="Pfam" id="PF00293">
    <property type="entry name" value="NUDIX"/>
    <property type="match status" value="1"/>
</dbReference>
<reference evidence="4 5" key="1">
    <citation type="journal article" date="2009" name="Stand. Genomic Sci.">
        <title>Complete genome sequence of Actinosynnema mirum type strain (101).</title>
        <authorList>
            <person name="Land M."/>
            <person name="Lapidus A."/>
            <person name="Mayilraj S."/>
            <person name="Chen F."/>
            <person name="Copeland A."/>
            <person name="Del Rio T.G."/>
            <person name="Nolan M."/>
            <person name="Lucas S."/>
            <person name="Tice H."/>
            <person name="Cheng J.F."/>
            <person name="Chertkov O."/>
            <person name="Bruce D."/>
            <person name="Goodwin L."/>
            <person name="Pitluck S."/>
            <person name="Rohde M."/>
            <person name="Goker M."/>
            <person name="Pati A."/>
            <person name="Ivanova N."/>
            <person name="Mavromatis K."/>
            <person name="Chen A."/>
            <person name="Palaniappan K."/>
            <person name="Hauser L."/>
            <person name="Chang Y.J."/>
            <person name="Jeffries C.C."/>
            <person name="Brettin T."/>
            <person name="Detter J.C."/>
            <person name="Han C."/>
            <person name="Chain P."/>
            <person name="Tindall B.J."/>
            <person name="Bristow J."/>
            <person name="Eisen J.A."/>
            <person name="Markowitz V."/>
            <person name="Hugenholtz P."/>
            <person name="Kyrpides N.C."/>
            <person name="Klenk H.P."/>
        </authorList>
    </citation>
    <scope>NUCLEOTIDE SEQUENCE [LARGE SCALE GENOMIC DNA]</scope>
    <source>
        <strain evidence="5">ATCC 29888 / DSM 43827 / JCM 3225 / NBRC 14064 / NCIMB 13271 / NRRL B-12336 / IMRU 3971 / 101</strain>
    </source>
</reference>
<proteinExistence type="predicted"/>
<evidence type="ECO:0000313" key="4">
    <source>
        <dbReference type="EMBL" id="ACU35608.1"/>
    </source>
</evidence>
<name>C6WBP0_ACTMD</name>
<evidence type="ECO:0000256" key="2">
    <source>
        <dbReference type="ARBA" id="ARBA00022801"/>
    </source>
</evidence>
<dbReference type="eggNOG" id="COG0494">
    <property type="taxonomic scope" value="Bacteria"/>
</dbReference>
<dbReference type="EMBL" id="CP001630">
    <property type="protein sequence ID" value="ACU35608.1"/>
    <property type="molecule type" value="Genomic_DNA"/>
</dbReference>
<dbReference type="STRING" id="446462.Amir_1659"/>
<dbReference type="Gene3D" id="3.90.79.10">
    <property type="entry name" value="Nucleoside Triphosphate Pyrophosphohydrolase"/>
    <property type="match status" value="1"/>
</dbReference>
<evidence type="ECO:0000256" key="1">
    <source>
        <dbReference type="ARBA" id="ARBA00001946"/>
    </source>
</evidence>
<dbReference type="PANTHER" id="PTHR43046">
    <property type="entry name" value="GDP-MANNOSE MANNOSYL HYDROLASE"/>
    <property type="match status" value="1"/>
</dbReference>
<dbReference type="PROSITE" id="PS51462">
    <property type="entry name" value="NUDIX"/>
    <property type="match status" value="1"/>
</dbReference>
<gene>
    <name evidence="4" type="ordered locus">Amir_1659</name>
</gene>
<feature type="domain" description="Nudix hydrolase" evidence="3">
    <location>
        <begin position="53"/>
        <end position="183"/>
    </location>
</feature>
<evidence type="ECO:0000259" key="3">
    <source>
        <dbReference type="PROSITE" id="PS51462"/>
    </source>
</evidence>
<dbReference type="KEGG" id="ami:Amir_1659"/>
<protein>
    <submittedName>
        <fullName evidence="4">NUDIX hydrolase</fullName>
    </submittedName>
</protein>
<dbReference type="PANTHER" id="PTHR43046:SF14">
    <property type="entry name" value="MUTT_NUDIX FAMILY PROTEIN"/>
    <property type="match status" value="1"/>
</dbReference>
<dbReference type="InterPro" id="IPR000086">
    <property type="entry name" value="NUDIX_hydrolase_dom"/>
</dbReference>